<dbReference type="RefSeq" id="WP_147191437.1">
    <property type="nucleotide sequence ID" value="NZ_CP042435.1"/>
</dbReference>
<dbReference type="Gene3D" id="2.30.42.10">
    <property type="match status" value="1"/>
</dbReference>
<keyword evidence="10" id="KW-0732">Signal</keyword>
<dbReference type="AlphaFoldDB" id="A0A5B8VBM4"/>
<dbReference type="SUPFAM" id="SSF52096">
    <property type="entry name" value="ClpP/crotonase"/>
    <property type="match status" value="1"/>
</dbReference>
<dbReference type="SUPFAM" id="SSF82171">
    <property type="entry name" value="DPP6 N-terminal domain-like"/>
    <property type="match status" value="2"/>
</dbReference>
<dbReference type="OrthoDB" id="9815657at2"/>
<protein>
    <recommendedName>
        <fullName evidence="7">Tricorn protease homolog</fullName>
        <ecNumber evidence="7">3.4.21.-</ecNumber>
    </recommendedName>
</protein>
<proteinExistence type="inferred from homology"/>
<evidence type="ECO:0000256" key="5">
    <source>
        <dbReference type="ARBA" id="ARBA00022801"/>
    </source>
</evidence>
<evidence type="ECO:0000313" key="15">
    <source>
        <dbReference type="Proteomes" id="UP000321533"/>
    </source>
</evidence>
<feature type="signal peptide" evidence="10">
    <location>
        <begin position="1"/>
        <end position="21"/>
    </location>
</feature>
<evidence type="ECO:0000256" key="10">
    <source>
        <dbReference type="SAM" id="SignalP"/>
    </source>
</evidence>
<dbReference type="InterPro" id="IPR028204">
    <property type="entry name" value="Tricorn_C1"/>
</dbReference>
<feature type="domain" description="Tricorn protease C1" evidence="12">
    <location>
        <begin position="698"/>
        <end position="755"/>
    </location>
</feature>
<accession>A0A5B8VBM4</accession>
<evidence type="ECO:0000259" key="11">
    <source>
        <dbReference type="Pfam" id="PF03572"/>
    </source>
</evidence>
<dbReference type="Pfam" id="PF14685">
    <property type="entry name" value="PDZ_Tricorn"/>
    <property type="match status" value="1"/>
</dbReference>
<keyword evidence="4 7" id="KW-0645">Protease</keyword>
<organism evidence="14 15">
    <name type="scientific">Panacibacter ginsenosidivorans</name>
    <dbReference type="NCBI Taxonomy" id="1813871"/>
    <lineage>
        <taxon>Bacteria</taxon>
        <taxon>Pseudomonadati</taxon>
        <taxon>Bacteroidota</taxon>
        <taxon>Chitinophagia</taxon>
        <taxon>Chitinophagales</taxon>
        <taxon>Chitinophagaceae</taxon>
        <taxon>Panacibacter</taxon>
    </lineage>
</organism>
<dbReference type="SUPFAM" id="SSF69304">
    <property type="entry name" value="Tricorn protease N-terminal domain"/>
    <property type="match status" value="1"/>
</dbReference>
<name>A0A5B8VBM4_9BACT</name>
<dbReference type="InterPro" id="IPR029414">
    <property type="entry name" value="Tricorn_PDZ"/>
</dbReference>
<keyword evidence="15" id="KW-1185">Reference proteome</keyword>
<evidence type="ECO:0000256" key="1">
    <source>
        <dbReference type="ARBA" id="ARBA00004496"/>
    </source>
</evidence>
<reference evidence="14 15" key="1">
    <citation type="journal article" date="2016" name="Int. J. Syst. Evol. Microbiol.">
        <title>Panacibacter ginsenosidivorans gen. nov., sp. nov., with ginsenoside converting activity isolated from soil of a ginseng field.</title>
        <authorList>
            <person name="Siddiqi M.Z."/>
            <person name="Muhammad Shafi S."/>
            <person name="Choi K.D."/>
            <person name="Im W.T."/>
        </authorList>
    </citation>
    <scope>NUCLEOTIDE SEQUENCE [LARGE SCALE GENOMIC DNA]</scope>
    <source>
        <strain evidence="14 15">Gsoil1550</strain>
    </source>
</reference>
<dbReference type="Pfam" id="PF14684">
    <property type="entry name" value="Tricorn_C1"/>
    <property type="match status" value="1"/>
</dbReference>
<dbReference type="SUPFAM" id="SSF50156">
    <property type="entry name" value="PDZ domain-like"/>
    <property type="match status" value="1"/>
</dbReference>
<dbReference type="InterPro" id="IPR036034">
    <property type="entry name" value="PDZ_sf"/>
</dbReference>
<dbReference type="Gene3D" id="2.120.10.30">
    <property type="entry name" value="TolB, C-terminal domain"/>
    <property type="match status" value="2"/>
</dbReference>
<evidence type="ECO:0000256" key="2">
    <source>
        <dbReference type="ARBA" id="ARBA00008524"/>
    </source>
</evidence>
<dbReference type="InterPro" id="IPR005151">
    <property type="entry name" value="Tail-specific_protease"/>
</dbReference>
<dbReference type="InterPro" id="IPR012393">
    <property type="entry name" value="Tricorn_protease"/>
</dbReference>
<dbReference type="GO" id="GO:0008236">
    <property type="term" value="F:serine-type peptidase activity"/>
    <property type="evidence" value="ECO:0007669"/>
    <property type="project" value="UniProtKB-UniRule"/>
</dbReference>
<dbReference type="CDD" id="cd07562">
    <property type="entry name" value="Peptidase_S41_TRI"/>
    <property type="match status" value="1"/>
</dbReference>
<keyword evidence="6 7" id="KW-0720">Serine protease</keyword>
<evidence type="ECO:0000256" key="4">
    <source>
        <dbReference type="ARBA" id="ARBA00022670"/>
    </source>
</evidence>
<dbReference type="EMBL" id="CP042435">
    <property type="protein sequence ID" value="QEC68917.1"/>
    <property type="molecule type" value="Genomic_DNA"/>
</dbReference>
<dbReference type="KEGG" id="pgin:FRZ67_16965"/>
<feature type="active site" description="Charge relay system" evidence="8">
    <location>
        <position position="761"/>
    </location>
</feature>
<comment type="function">
    <text evidence="7">Degrades oligopeptides.</text>
</comment>
<sequence length="1073" mass="119967">MRTITILTATLLFAISSVSFAQGNAATWLRYPSISPDGKTIVFEYKGDLYKVSSTGGAALPLTLHEAHDFMPVWSHDGKWIAFASDRYGNFDIFLMPTTGGEPKRLTYYSVGEVPYDFSPDDKYVIFGAARMDAADNRQFPSGYMQELYKVSVNGGRVEQILTTPAENVRFSKNGNTMIYEDRKGQENPLRKHHTSSVARDIWIYDAVTGKHTKITTFAGEDRNPVFTGDEKSMYYLTEASGSFNIYTMQLNDPSSAKAVTNFKTNPVRFLSIANDGTLCFSQNGDIYTKGSGEAQKLNITIATDDKYNNEKILQVSGNVKELAVSPNGKEVAFIFRGEVFTTSVEGSTTKRITNTPEQETSVSFSPDGKSLLYASERDNSWKIYQTEMQRKDELYFYASTLLKETPIIVNDKENYEPAYSPDGKEIAFIENRNTLKIYNIASKQVRTLLTPKELVSMGDNDQYFQWSPDSKWLLVQYSPEGTSYSEVGLIAADGKGKITNLTQSGFSDVSPKWAMGGKMMLWFSDREGLKSRANSGGSQYDVYAMFFTQDAFDKFKLSKDEAALLKDKEDEAAKADTTKKKVEKRDTVLIDWDGLQLRKVKLTIASADIADALVSKDGTSLYYLAKFEDGYNLWTTDLKTKETKILSSLNADYGSIQWDKEQKNIFVNANGSISKIDPSSGKADGVKIKSEMTLDVAKERAFMFEHVWRRTKETFYTSGYHGADWDWLGNNYRKFLPSIGDNYDFAELMSEMLGELNVSHCGASYFKNDPNGDATAALGAFYDNAYKGDGVKIVEVIKDGPLDKAGLSIKPGMIIEQIDGETITADKDLAQFLNRKAGKNVLISVTNPADKSKKEYTIKPISLGEQNTLLYKRWVKRNEDEVAKLSNGTLGYVHIPGMNDYAYRNMFGDVLGKFADKKALVVDTRNNGGGDLVSDLAMFLSGKTYLVNTSDSRVWYYEPSFRWTKPSIALANESNYSDGHCFAFSYEDLKLGKLVGMPVPGTCTFAAWETLQDESMRWGVPPMGVKSVTTGGYLENHQTVPDIQLMNEYDKVSKGQDQQLEAAVNELMKEIK</sequence>
<evidence type="ECO:0000256" key="7">
    <source>
        <dbReference type="PIRNR" id="PIRNR036421"/>
    </source>
</evidence>
<evidence type="ECO:0000256" key="3">
    <source>
        <dbReference type="ARBA" id="ARBA00022490"/>
    </source>
</evidence>
<dbReference type="InterPro" id="IPR029045">
    <property type="entry name" value="ClpP/crotonase-like_dom_sf"/>
</dbReference>
<dbReference type="Pfam" id="PF26550">
    <property type="entry name" value="Tricorn_2nd"/>
    <property type="match status" value="1"/>
</dbReference>
<evidence type="ECO:0000259" key="12">
    <source>
        <dbReference type="Pfam" id="PF14684"/>
    </source>
</evidence>
<dbReference type="Proteomes" id="UP000321533">
    <property type="component" value="Chromosome"/>
</dbReference>
<feature type="chain" id="PRO_5022949757" description="Tricorn protease homolog" evidence="10">
    <location>
        <begin position="22"/>
        <end position="1073"/>
    </location>
</feature>
<dbReference type="Pfam" id="PF03572">
    <property type="entry name" value="Peptidase_S41"/>
    <property type="match status" value="1"/>
</dbReference>
<comment type="similarity">
    <text evidence="2 7">Belongs to the peptidase S41B family.</text>
</comment>
<dbReference type="EC" id="3.4.21.-" evidence="7"/>
<comment type="subcellular location">
    <subcellularLocation>
        <location evidence="1 7">Cytoplasm</location>
    </subcellularLocation>
</comment>
<evidence type="ECO:0000313" key="14">
    <source>
        <dbReference type="EMBL" id="QEC68917.1"/>
    </source>
</evidence>
<dbReference type="PANTHER" id="PTHR43253:SF1">
    <property type="entry name" value="TRICORN PROTEASE HOMOLOG 2-RELATED"/>
    <property type="match status" value="1"/>
</dbReference>
<feature type="active site" description="Charge relay system" evidence="8">
    <location>
        <position position="1036"/>
    </location>
</feature>
<feature type="domain" description="Tail specific protease" evidence="11">
    <location>
        <begin position="891"/>
        <end position="1017"/>
    </location>
</feature>
<dbReference type="InterPro" id="IPR011042">
    <property type="entry name" value="6-blade_b-propeller_TolB-like"/>
</dbReference>
<evidence type="ECO:0000256" key="8">
    <source>
        <dbReference type="PIRSR" id="PIRSR036421-1"/>
    </source>
</evidence>
<gene>
    <name evidence="14" type="ORF">FRZ67_16965</name>
</gene>
<evidence type="ECO:0000256" key="6">
    <source>
        <dbReference type="ARBA" id="ARBA00022825"/>
    </source>
</evidence>
<dbReference type="Gene3D" id="3.30.750.44">
    <property type="match status" value="1"/>
</dbReference>
<dbReference type="PANTHER" id="PTHR43253">
    <property type="entry name" value="TRICORN PROTEASE HOMOLOG 2-RELATED"/>
    <property type="match status" value="1"/>
</dbReference>
<dbReference type="PIRSF" id="PIRSF036421">
    <property type="entry name" value="Tricorn_protease"/>
    <property type="match status" value="1"/>
</dbReference>
<evidence type="ECO:0000256" key="9">
    <source>
        <dbReference type="PIRSR" id="PIRSR036421-3"/>
    </source>
</evidence>
<keyword evidence="5 7" id="KW-0378">Hydrolase</keyword>
<dbReference type="Pfam" id="PF26549">
    <property type="entry name" value="Tricorn_N"/>
    <property type="match status" value="1"/>
</dbReference>
<dbReference type="Gene3D" id="3.90.226.10">
    <property type="entry name" value="2-enoyl-CoA Hydratase, Chain A, domain 1"/>
    <property type="match status" value="1"/>
</dbReference>
<evidence type="ECO:0000259" key="13">
    <source>
        <dbReference type="Pfam" id="PF14685"/>
    </source>
</evidence>
<dbReference type="Gene3D" id="2.120.10.60">
    <property type="entry name" value="Tricorn protease N-terminal domain"/>
    <property type="match status" value="1"/>
</dbReference>
<feature type="site" description="Transition state stabilizer; via amide nitrogen" evidence="9">
    <location>
        <position position="979"/>
    </location>
</feature>
<feature type="domain" description="Tricorn protease PDZ" evidence="13">
    <location>
        <begin position="799"/>
        <end position="852"/>
    </location>
</feature>
<keyword evidence="3 7" id="KW-0963">Cytoplasm</keyword>
<dbReference type="GO" id="GO:0005737">
    <property type="term" value="C:cytoplasm"/>
    <property type="evidence" value="ECO:0007669"/>
    <property type="project" value="UniProtKB-SubCell"/>
</dbReference>
<feature type="active site" description="Nucleophile" evidence="8">
    <location>
        <position position="978"/>
    </location>
</feature>
<dbReference type="GO" id="GO:0006508">
    <property type="term" value="P:proteolysis"/>
    <property type="evidence" value="ECO:0007669"/>
    <property type="project" value="UniProtKB-UniRule"/>
</dbReference>